<gene>
    <name evidence="4" type="ORF">PGX00_22130</name>
</gene>
<name>A0ABT4YXA6_9VIBR</name>
<feature type="coiled-coil region" evidence="2">
    <location>
        <begin position="6"/>
        <end position="33"/>
    </location>
</feature>
<evidence type="ECO:0000256" key="1">
    <source>
        <dbReference type="ARBA" id="ARBA00009477"/>
    </source>
</evidence>
<dbReference type="PANTHER" id="PTHR30469:SF20">
    <property type="entry name" value="EFFLUX RND TRANSPORTER PERIPLASMIC ADAPTOR SUBUNIT"/>
    <property type="match status" value="1"/>
</dbReference>
<dbReference type="Gene3D" id="2.40.30.170">
    <property type="match status" value="1"/>
</dbReference>
<reference evidence="4 5" key="1">
    <citation type="submission" date="2023-01" db="EMBL/GenBank/DDBJ databases">
        <title>Vibrio sp. KJ40-1 sp.nov, isolated from marine algae.</title>
        <authorList>
            <person name="Butt M."/>
            <person name="Kim J.M.J."/>
            <person name="Jeon C.O.C."/>
        </authorList>
    </citation>
    <scope>NUCLEOTIDE SEQUENCE [LARGE SCALE GENOMIC DNA]</scope>
    <source>
        <strain evidence="4 5">KJ40-1</strain>
    </source>
</reference>
<dbReference type="InterPro" id="IPR058627">
    <property type="entry name" value="MdtA-like_C"/>
</dbReference>
<dbReference type="InterPro" id="IPR006143">
    <property type="entry name" value="RND_pump_MFP"/>
</dbReference>
<dbReference type="Gene3D" id="1.10.287.470">
    <property type="entry name" value="Helix hairpin bin"/>
    <property type="match status" value="1"/>
</dbReference>
<dbReference type="PANTHER" id="PTHR30469">
    <property type="entry name" value="MULTIDRUG RESISTANCE PROTEIN MDTA"/>
    <property type="match status" value="1"/>
</dbReference>
<evidence type="ECO:0000313" key="5">
    <source>
        <dbReference type="Proteomes" id="UP001210678"/>
    </source>
</evidence>
<dbReference type="Gene3D" id="2.40.420.20">
    <property type="match status" value="1"/>
</dbReference>
<comment type="similarity">
    <text evidence="1">Belongs to the membrane fusion protein (MFP) (TC 8.A.1) family.</text>
</comment>
<protein>
    <submittedName>
        <fullName evidence="4">Efflux RND transporter periplasmic adaptor subunit</fullName>
    </submittedName>
</protein>
<keyword evidence="2" id="KW-0175">Coiled coil</keyword>
<dbReference type="Pfam" id="PF25967">
    <property type="entry name" value="RND-MFP_C"/>
    <property type="match status" value="1"/>
</dbReference>
<sequence>MARLDQQDLNNNLSKARVQYDNAEQEYKRAVKLSKSKAISQSTLLQRKTERDVSLSQLKSAKKAVNDAILRAPFDGVVAQTLVENGQSLSGGQGVIVLIGGDILEASIDISASYLASLYKSDNENIKIESYITLDVAPELPLEIRYKEALLLADATTQTYNVTFEFTAPEGVLVLPGMSATIEIRTTNDSTINSIGVPLSAITSDGDKNYVWVVNKQDMTVAKREVTIAKGVGDIQVITKGLELKEWVVSAGASYLYEGMKVRKWK</sequence>
<dbReference type="Proteomes" id="UP001210678">
    <property type="component" value="Unassembled WGS sequence"/>
</dbReference>
<comment type="caution">
    <text evidence="4">The sequence shown here is derived from an EMBL/GenBank/DDBJ whole genome shotgun (WGS) entry which is preliminary data.</text>
</comment>
<dbReference type="SUPFAM" id="SSF111369">
    <property type="entry name" value="HlyD-like secretion proteins"/>
    <property type="match status" value="1"/>
</dbReference>
<proteinExistence type="inferred from homology"/>
<dbReference type="NCBIfam" id="TIGR01730">
    <property type="entry name" value="RND_mfp"/>
    <property type="match status" value="1"/>
</dbReference>
<keyword evidence="5" id="KW-1185">Reference proteome</keyword>
<accession>A0ABT4YXA6</accession>
<evidence type="ECO:0000313" key="4">
    <source>
        <dbReference type="EMBL" id="MDB1126218.1"/>
    </source>
</evidence>
<dbReference type="Gene3D" id="2.40.50.100">
    <property type="match status" value="1"/>
</dbReference>
<organism evidence="4 5">
    <name type="scientific">Vibrio algarum</name>
    <dbReference type="NCBI Taxonomy" id="3020714"/>
    <lineage>
        <taxon>Bacteria</taxon>
        <taxon>Pseudomonadati</taxon>
        <taxon>Pseudomonadota</taxon>
        <taxon>Gammaproteobacteria</taxon>
        <taxon>Vibrionales</taxon>
        <taxon>Vibrionaceae</taxon>
        <taxon>Vibrio</taxon>
    </lineage>
</organism>
<dbReference type="EMBL" id="JAQLOI010000003">
    <property type="protein sequence ID" value="MDB1126218.1"/>
    <property type="molecule type" value="Genomic_DNA"/>
</dbReference>
<feature type="domain" description="Multidrug resistance protein MdtA-like C-terminal permuted SH3" evidence="3">
    <location>
        <begin position="193"/>
        <end position="252"/>
    </location>
</feature>
<evidence type="ECO:0000259" key="3">
    <source>
        <dbReference type="Pfam" id="PF25967"/>
    </source>
</evidence>
<evidence type="ECO:0000256" key="2">
    <source>
        <dbReference type="SAM" id="Coils"/>
    </source>
</evidence>